<evidence type="ECO:0000256" key="7">
    <source>
        <dbReference type="ARBA" id="ARBA00022840"/>
    </source>
</evidence>
<dbReference type="AlphaFoldDB" id="A0A6H0Y664"/>
<keyword evidence="7" id="KW-0067">ATP-binding</keyword>
<keyword evidence="11" id="KW-1185">Reference proteome</keyword>
<gene>
    <name evidence="10" type="ORF">AMS68_008010</name>
</gene>
<dbReference type="InterPro" id="IPR003846">
    <property type="entry name" value="SelO"/>
</dbReference>
<evidence type="ECO:0000313" key="11">
    <source>
        <dbReference type="Proteomes" id="UP000503462"/>
    </source>
</evidence>
<reference evidence="10 11" key="1">
    <citation type="journal article" date="2016" name="Sci. Rep.">
        <title>Peltaster fructicola genome reveals evolution from an invasive phytopathogen to an ectophytic parasite.</title>
        <authorList>
            <person name="Xu C."/>
            <person name="Chen H."/>
            <person name="Gleason M.L."/>
            <person name="Xu J.R."/>
            <person name="Liu H."/>
            <person name="Zhang R."/>
            <person name="Sun G."/>
        </authorList>
    </citation>
    <scope>NUCLEOTIDE SEQUENCE [LARGE SCALE GENOMIC DNA]</scope>
    <source>
        <strain evidence="10 11">LNHT1506</strain>
    </source>
</reference>
<evidence type="ECO:0000256" key="4">
    <source>
        <dbReference type="ARBA" id="ARBA00022695"/>
    </source>
</evidence>
<dbReference type="OrthoDB" id="10254721at2759"/>
<evidence type="ECO:0000256" key="1">
    <source>
        <dbReference type="ARBA" id="ARBA00001946"/>
    </source>
</evidence>
<dbReference type="PANTHER" id="PTHR32057">
    <property type="entry name" value="PROTEIN ADENYLYLTRANSFERASE SELO, MITOCHONDRIAL"/>
    <property type="match status" value="1"/>
</dbReference>
<evidence type="ECO:0000256" key="3">
    <source>
        <dbReference type="ARBA" id="ARBA00022679"/>
    </source>
</evidence>
<keyword evidence="8" id="KW-0460">Magnesium</keyword>
<dbReference type="EMBL" id="CP051143">
    <property type="protein sequence ID" value="QIX02493.1"/>
    <property type="molecule type" value="Genomic_DNA"/>
</dbReference>
<dbReference type="Pfam" id="PF02696">
    <property type="entry name" value="SelO"/>
    <property type="match status" value="1"/>
</dbReference>
<dbReference type="GO" id="GO:0005524">
    <property type="term" value="F:ATP binding"/>
    <property type="evidence" value="ECO:0007669"/>
    <property type="project" value="UniProtKB-KW"/>
</dbReference>
<dbReference type="GO" id="GO:0005739">
    <property type="term" value="C:mitochondrion"/>
    <property type="evidence" value="ECO:0007669"/>
    <property type="project" value="TreeGrafter"/>
</dbReference>
<protein>
    <recommendedName>
        <fullName evidence="9">Selenoprotein O</fullName>
    </recommendedName>
</protein>
<organism evidence="10 11">
    <name type="scientific">Peltaster fructicola</name>
    <dbReference type="NCBI Taxonomy" id="286661"/>
    <lineage>
        <taxon>Eukaryota</taxon>
        <taxon>Fungi</taxon>
        <taxon>Dikarya</taxon>
        <taxon>Ascomycota</taxon>
        <taxon>Pezizomycotina</taxon>
        <taxon>Dothideomycetes</taxon>
        <taxon>Dothideomycetes incertae sedis</taxon>
        <taxon>Peltaster</taxon>
    </lineage>
</organism>
<evidence type="ECO:0000313" key="10">
    <source>
        <dbReference type="EMBL" id="QIX02493.1"/>
    </source>
</evidence>
<keyword evidence="4" id="KW-0548">Nucleotidyltransferase</keyword>
<evidence type="ECO:0000256" key="9">
    <source>
        <dbReference type="ARBA" id="ARBA00031547"/>
    </source>
</evidence>
<comment type="cofactor">
    <cofactor evidence="1">
        <name>Mg(2+)</name>
        <dbReference type="ChEBI" id="CHEBI:18420"/>
    </cofactor>
</comment>
<dbReference type="Proteomes" id="UP000503462">
    <property type="component" value="Chromosome 5"/>
</dbReference>
<accession>A0A6H0Y664</accession>
<dbReference type="GO" id="GO:0046872">
    <property type="term" value="F:metal ion binding"/>
    <property type="evidence" value="ECO:0007669"/>
    <property type="project" value="UniProtKB-KW"/>
</dbReference>
<sequence>MVAWWQAYAFTNGVLNTDNTSIYGLSIDFGPFAFLDNFDPNYTPNHDDHMLRYSYKNQPSIIWWNLVRLGEALGELIGAGGRCDEREFVEEGVSKTWSEELIKRAETLIDRTGEEYKSVFLAEYKRLFGRRLGLKSHKESDFQELYSELLDTLEALELDFNHTFRKLSSIGMADISTEEQRLDIAGRFFHHEGLGSTVAVKDESEARARLARWLEKWRVRIIEDWKETPEADASRAAEMKNANPKFVPRSWILDELIERVEKNGEREILDRIMAMALEPFKDEWGWNKEEEERFCGDVPRYQRAMQCSCSS</sequence>
<evidence type="ECO:0000256" key="5">
    <source>
        <dbReference type="ARBA" id="ARBA00022723"/>
    </source>
</evidence>
<keyword evidence="5" id="KW-0479">Metal-binding</keyword>
<evidence type="ECO:0000256" key="8">
    <source>
        <dbReference type="ARBA" id="ARBA00022842"/>
    </source>
</evidence>
<evidence type="ECO:0000256" key="2">
    <source>
        <dbReference type="ARBA" id="ARBA00009747"/>
    </source>
</evidence>
<comment type="similarity">
    <text evidence="2">Belongs to the SELO family.</text>
</comment>
<proteinExistence type="inferred from homology"/>
<keyword evidence="3" id="KW-0808">Transferase</keyword>
<name>A0A6H0Y664_9PEZI</name>
<evidence type="ECO:0000256" key="6">
    <source>
        <dbReference type="ARBA" id="ARBA00022741"/>
    </source>
</evidence>
<keyword evidence="6" id="KW-0547">Nucleotide-binding</keyword>
<dbReference type="PANTHER" id="PTHR32057:SF14">
    <property type="entry name" value="PROTEIN ADENYLYLTRANSFERASE SELO, MITOCHONDRIAL"/>
    <property type="match status" value="1"/>
</dbReference>
<dbReference type="GO" id="GO:0070733">
    <property type="term" value="F:AMPylase activity"/>
    <property type="evidence" value="ECO:0007669"/>
    <property type="project" value="TreeGrafter"/>
</dbReference>